<feature type="region of interest" description="Disordered" evidence="1">
    <location>
        <begin position="1"/>
        <end position="81"/>
    </location>
</feature>
<dbReference type="AlphaFoldDB" id="A0A7W8GHI0"/>
<accession>A0A7W8GHI0</accession>
<proteinExistence type="predicted"/>
<comment type="caution">
    <text evidence="2">The sequence shown here is derived from an EMBL/GenBank/DDBJ whole genome shotgun (WGS) entry which is preliminary data.</text>
</comment>
<keyword evidence="3" id="KW-1185">Reference proteome</keyword>
<sequence length="81" mass="7997">MTSDDRHSAPAAGGTDDPGGLPGDLGNGMSDRSGWYDESGSGMTDTSVFTGNPAAPLDIPGSGALDDTGTTFGTGGDDQEM</sequence>
<evidence type="ECO:0000313" key="2">
    <source>
        <dbReference type="EMBL" id="MBB5235749.1"/>
    </source>
</evidence>
<name>A0A7W8GHI0_9DEIO</name>
<feature type="compositionally biased region" description="Gly residues" evidence="1">
    <location>
        <begin position="72"/>
        <end position="81"/>
    </location>
</feature>
<dbReference type="RefSeq" id="WP_184031278.1">
    <property type="nucleotide sequence ID" value="NZ_JACHFN010000015.1"/>
</dbReference>
<gene>
    <name evidence="2" type="ORF">HNQ09_003210</name>
</gene>
<evidence type="ECO:0000256" key="1">
    <source>
        <dbReference type="SAM" id="MobiDB-lite"/>
    </source>
</evidence>
<feature type="compositionally biased region" description="Polar residues" evidence="1">
    <location>
        <begin position="41"/>
        <end position="50"/>
    </location>
</feature>
<feature type="compositionally biased region" description="Gly residues" evidence="1">
    <location>
        <begin position="16"/>
        <end position="26"/>
    </location>
</feature>
<protein>
    <submittedName>
        <fullName evidence="2">Uncharacterized protein</fullName>
    </submittedName>
</protein>
<reference evidence="2 3" key="1">
    <citation type="submission" date="2020-08" db="EMBL/GenBank/DDBJ databases">
        <title>Genomic Encyclopedia of Type Strains, Phase IV (KMG-IV): sequencing the most valuable type-strain genomes for metagenomic binning, comparative biology and taxonomic classification.</title>
        <authorList>
            <person name="Goeker M."/>
        </authorList>
    </citation>
    <scope>NUCLEOTIDE SEQUENCE [LARGE SCALE GENOMIC DNA]</scope>
    <source>
        <strain evidence="2 3">DSM 101791</strain>
    </source>
</reference>
<organism evidence="2 3">
    <name type="scientific">Deinococcus budaensis</name>
    <dbReference type="NCBI Taxonomy" id="1665626"/>
    <lineage>
        <taxon>Bacteria</taxon>
        <taxon>Thermotogati</taxon>
        <taxon>Deinococcota</taxon>
        <taxon>Deinococci</taxon>
        <taxon>Deinococcales</taxon>
        <taxon>Deinococcaceae</taxon>
        <taxon>Deinococcus</taxon>
    </lineage>
</organism>
<dbReference type="Proteomes" id="UP000525389">
    <property type="component" value="Unassembled WGS sequence"/>
</dbReference>
<dbReference type="EMBL" id="JACHFN010000015">
    <property type="protein sequence ID" value="MBB5235749.1"/>
    <property type="molecule type" value="Genomic_DNA"/>
</dbReference>
<evidence type="ECO:0000313" key="3">
    <source>
        <dbReference type="Proteomes" id="UP000525389"/>
    </source>
</evidence>